<sequence length="378" mass="42251">MALIHFLVLNLCIACCKIDARSKALLNEQHYFTASDSTMPQVDNDFECVDIYQQSALQHPLLKNHKIQLYPTFAKTVVRSRPFYDRDCPAGNVPIYKRTKRHQIVTNSSSKLSIDDLRHYANRFGEVHTVTLDTTQNQIFYGGSALISGYNLSLNLNQYSTSSVIVESGPPAELNSIHAGLGVRPDIYHDSQLRLTTHWTAFGSAHSGCSDTQCPGFVQVDKRYFVGSVVSPATPIGASYKKCMATKIQRDRSTGNWWLIVDVDDQAHVGYWPKEIFTHLSNGASKVRFGGETFAASNTVSPPMGSGRLPQDGYQYSALMGLLQHIDTNYNQIDLYPAFLKVYNDAKKDCYDLTFKENLTYVFRRAILYGGPGGNCNL</sequence>
<proteinExistence type="predicted"/>
<accession>A0ACB0L5P4</accession>
<evidence type="ECO:0000313" key="1">
    <source>
        <dbReference type="EMBL" id="CAJ2663759.1"/>
    </source>
</evidence>
<dbReference type="EMBL" id="CASHSV030000409">
    <property type="protein sequence ID" value="CAJ2663759.1"/>
    <property type="molecule type" value="Genomic_DNA"/>
</dbReference>
<reference evidence="1" key="1">
    <citation type="submission" date="2023-10" db="EMBL/GenBank/DDBJ databases">
        <authorList>
            <person name="Rodriguez Cubillos JULIANA M."/>
            <person name="De Vega J."/>
        </authorList>
    </citation>
    <scope>NUCLEOTIDE SEQUENCE</scope>
</reference>
<comment type="caution">
    <text evidence="1">The sequence shown here is derived from an EMBL/GenBank/DDBJ whole genome shotgun (WGS) entry which is preliminary data.</text>
</comment>
<gene>
    <name evidence="1" type="ORF">MILVUS5_LOCUS29119</name>
</gene>
<organism evidence="1 2">
    <name type="scientific">Trifolium pratense</name>
    <name type="common">Red clover</name>
    <dbReference type="NCBI Taxonomy" id="57577"/>
    <lineage>
        <taxon>Eukaryota</taxon>
        <taxon>Viridiplantae</taxon>
        <taxon>Streptophyta</taxon>
        <taxon>Embryophyta</taxon>
        <taxon>Tracheophyta</taxon>
        <taxon>Spermatophyta</taxon>
        <taxon>Magnoliopsida</taxon>
        <taxon>eudicotyledons</taxon>
        <taxon>Gunneridae</taxon>
        <taxon>Pentapetalae</taxon>
        <taxon>rosids</taxon>
        <taxon>fabids</taxon>
        <taxon>Fabales</taxon>
        <taxon>Fabaceae</taxon>
        <taxon>Papilionoideae</taxon>
        <taxon>50 kb inversion clade</taxon>
        <taxon>NPAAA clade</taxon>
        <taxon>Hologalegina</taxon>
        <taxon>IRL clade</taxon>
        <taxon>Trifolieae</taxon>
        <taxon>Trifolium</taxon>
    </lineage>
</organism>
<name>A0ACB0L5P4_TRIPR</name>
<evidence type="ECO:0000313" key="2">
    <source>
        <dbReference type="Proteomes" id="UP001177021"/>
    </source>
</evidence>
<dbReference type="Proteomes" id="UP001177021">
    <property type="component" value="Unassembled WGS sequence"/>
</dbReference>
<keyword evidence="2" id="KW-1185">Reference proteome</keyword>
<protein>
    <submittedName>
        <fullName evidence="1">Uncharacterized protein</fullName>
    </submittedName>
</protein>